<dbReference type="Proteomes" id="UP000315496">
    <property type="component" value="Chromosome 1"/>
</dbReference>
<dbReference type="Gene3D" id="1.10.10.10">
    <property type="entry name" value="Winged helix-like DNA-binding domain superfamily/Winged helix DNA-binding domain"/>
    <property type="match status" value="1"/>
</dbReference>
<dbReference type="GO" id="GO:0005667">
    <property type="term" value="C:transcription regulator complex"/>
    <property type="evidence" value="ECO:0007669"/>
    <property type="project" value="InterPro"/>
</dbReference>
<dbReference type="GO" id="GO:0003677">
    <property type="term" value="F:DNA binding"/>
    <property type="evidence" value="ECO:0007669"/>
    <property type="project" value="UniProtKB-KW"/>
</dbReference>
<comment type="similarity">
    <text evidence="1">Belongs to the E2F/DP family.</text>
</comment>
<dbReference type="SMART" id="SM01372">
    <property type="entry name" value="E2F_TDP"/>
    <property type="match status" value="1"/>
</dbReference>
<evidence type="ECO:0000256" key="1">
    <source>
        <dbReference type="RuleBase" id="RU003796"/>
    </source>
</evidence>
<dbReference type="EMBL" id="VDLU01000001">
    <property type="protein sequence ID" value="TNJ29311.1"/>
    <property type="molecule type" value="Genomic_DNA"/>
</dbReference>
<evidence type="ECO:0000259" key="3">
    <source>
        <dbReference type="SMART" id="SM01372"/>
    </source>
</evidence>
<sequence length="182" mass="20578">MEDLIGLLTPSFYDPLFDSMMPDGLDVSEGLKPHAHEHSNPTPARCYQVERLLERHDEEPVLKKPPPRPLLPKKTSPDGLENLTRRTLGVLQTSGTASFDTLQKALGVDSRRLYDVLNVVTASPLVRRHGKKRERMPFQFGDGKPLTEPVPLEHLLYNIELEQEKILQLLRSRPSHTSGFAL</sequence>
<dbReference type="VEuPathDB" id="GiardiaDB:GMRT_11002"/>
<dbReference type="SUPFAM" id="SSF46785">
    <property type="entry name" value="Winged helix' DNA-binding domain"/>
    <property type="match status" value="1"/>
</dbReference>
<protein>
    <submittedName>
        <fullName evidence="4">E2F/DP family winged-helix DNA-binding domain-containing protein</fullName>
    </submittedName>
</protein>
<comment type="subcellular location">
    <subcellularLocation>
        <location evidence="1">Nucleus</location>
    </subcellularLocation>
</comment>
<feature type="region of interest" description="Disordered" evidence="2">
    <location>
        <begin position="57"/>
        <end position="81"/>
    </location>
</feature>
<keyword evidence="1 4" id="KW-0238">DNA-binding</keyword>
<dbReference type="GO" id="GO:0005634">
    <property type="term" value="C:nucleus"/>
    <property type="evidence" value="ECO:0007669"/>
    <property type="project" value="UniProtKB-SubCell"/>
</dbReference>
<evidence type="ECO:0000256" key="2">
    <source>
        <dbReference type="SAM" id="MobiDB-lite"/>
    </source>
</evidence>
<dbReference type="InterPro" id="IPR003316">
    <property type="entry name" value="E2F_WHTH_DNA-bd_dom"/>
</dbReference>
<dbReference type="OrthoDB" id="10265781at2759"/>
<name>A0A4Z1T9W5_GIAMU</name>
<dbReference type="Pfam" id="PF02319">
    <property type="entry name" value="WHD_E2F_TDP"/>
    <property type="match status" value="1"/>
</dbReference>
<keyword evidence="1" id="KW-0539">Nucleus</keyword>
<evidence type="ECO:0000313" key="4">
    <source>
        <dbReference type="EMBL" id="TNJ29311.1"/>
    </source>
</evidence>
<dbReference type="GO" id="GO:0006355">
    <property type="term" value="P:regulation of DNA-templated transcription"/>
    <property type="evidence" value="ECO:0007669"/>
    <property type="project" value="InterPro"/>
</dbReference>
<dbReference type="InterPro" id="IPR036390">
    <property type="entry name" value="WH_DNA-bd_sf"/>
</dbReference>
<reference evidence="4 5" key="1">
    <citation type="submission" date="2019-05" db="EMBL/GenBank/DDBJ databases">
        <title>The compact genome of Giardia muris reveals important steps in the evolution of intestinal protozoan parasites.</title>
        <authorList>
            <person name="Xu F."/>
            <person name="Jimenez-Gonzalez A."/>
            <person name="Einarsson E."/>
            <person name="Astvaldsson A."/>
            <person name="Peirasmaki D."/>
            <person name="Eckmann L."/>
            <person name="Andersson J.O."/>
            <person name="Svard S.G."/>
            <person name="Jerlstrom-Hultqvist J."/>
        </authorList>
    </citation>
    <scope>NUCLEOTIDE SEQUENCE [LARGE SCALE GENOMIC DNA]</scope>
    <source>
        <strain evidence="4 5">Roberts-Thomson</strain>
    </source>
</reference>
<proteinExistence type="inferred from homology"/>
<keyword evidence="1" id="KW-0804">Transcription</keyword>
<accession>A0A4Z1T9W5</accession>
<dbReference type="InterPro" id="IPR036388">
    <property type="entry name" value="WH-like_DNA-bd_sf"/>
</dbReference>
<gene>
    <name evidence="4" type="ORF">GMRT_11002</name>
</gene>
<dbReference type="AlphaFoldDB" id="A0A4Z1T9W5"/>
<evidence type="ECO:0000313" key="5">
    <source>
        <dbReference type="Proteomes" id="UP000315496"/>
    </source>
</evidence>
<keyword evidence="1" id="KW-0805">Transcription regulation</keyword>
<comment type="caution">
    <text evidence="4">The sequence shown here is derived from an EMBL/GenBank/DDBJ whole genome shotgun (WGS) entry which is preliminary data.</text>
</comment>
<feature type="domain" description="E2F/DP family winged-helix DNA-binding" evidence="3">
    <location>
        <begin position="75"/>
        <end position="138"/>
    </location>
</feature>
<organism evidence="4 5">
    <name type="scientific">Giardia muris</name>
    <dbReference type="NCBI Taxonomy" id="5742"/>
    <lineage>
        <taxon>Eukaryota</taxon>
        <taxon>Metamonada</taxon>
        <taxon>Diplomonadida</taxon>
        <taxon>Hexamitidae</taxon>
        <taxon>Giardiinae</taxon>
        <taxon>Giardia</taxon>
    </lineage>
</organism>
<keyword evidence="5" id="KW-1185">Reference proteome</keyword>